<evidence type="ECO:0000313" key="5">
    <source>
        <dbReference type="Proteomes" id="UP000070186"/>
    </source>
</evidence>
<dbReference type="Proteomes" id="UP000070186">
    <property type="component" value="Unassembled WGS sequence"/>
</dbReference>
<evidence type="ECO:0000313" key="4">
    <source>
        <dbReference type="EMBL" id="KXB28977.1"/>
    </source>
</evidence>
<keyword evidence="5" id="KW-1185">Reference proteome</keyword>
<dbReference type="RefSeq" id="WP_066887045.1">
    <property type="nucleotide sequence ID" value="NZ_LODL01000040.1"/>
</dbReference>
<dbReference type="EMBL" id="LODL01000040">
    <property type="protein sequence ID" value="KXB28977.1"/>
    <property type="molecule type" value="Genomic_DNA"/>
</dbReference>
<dbReference type="PANTHER" id="PTHR39084">
    <property type="entry name" value="MEMBRANE PROTEIN-RELATED"/>
    <property type="match status" value="1"/>
</dbReference>
<organism evidence="4 5">
    <name type="scientific">Dechloromonas denitrificans</name>
    <dbReference type="NCBI Taxonomy" id="281362"/>
    <lineage>
        <taxon>Bacteria</taxon>
        <taxon>Pseudomonadati</taxon>
        <taxon>Pseudomonadota</taxon>
        <taxon>Betaproteobacteria</taxon>
        <taxon>Rhodocyclales</taxon>
        <taxon>Azonexaceae</taxon>
        <taxon>Dechloromonas</taxon>
    </lineage>
</organism>
<feature type="transmembrane region" description="Helical" evidence="1">
    <location>
        <begin position="399"/>
        <end position="417"/>
    </location>
</feature>
<feature type="transmembrane region" description="Helical" evidence="1">
    <location>
        <begin position="205"/>
        <end position="225"/>
    </location>
</feature>
<sequence>MSFVVPELAGPVEAFSTALGVGLLVGMERERRPDTAAGLRTFALVAMLGCLFALLGEKAGGPWLLVAGLLVISAAMVASNFSSRQEEQYRGFTSEAAVIVTYGLGAAIWFGYSTLAVMLAITTTILLYFKAELRQFSERTTPKDINSMLQFAVLSLVILPILPSEDFGPYNAINPRQIWWMVVLISGLALGGYLALRIIGARHGAALLGIFGGLASSTATTMMFSRHARDHADLTRMSAIVILIANVMVMIRLGLISGVVAPALVTPIATVFACGIVPGVVMALYGWKILSAGGALPMPEVKNPTELKTAISFGLLYAVVLLASAWLQDIAGNSGLYIVALASGLTDADASVLSTLRMFNLEKISGGEAVIAVTLALMANLVFKIGLVVSIGGSHLARYALPGLIAIGSGMAAGLMLL</sequence>
<reference evidence="4 5" key="1">
    <citation type="submission" date="2015-12" db="EMBL/GenBank/DDBJ databases">
        <title>Nitrous oxide reduction kinetics distinguish bacteria harboring typical versus atypical NosZ.</title>
        <authorList>
            <person name="Yoon S."/>
            <person name="Nissen S."/>
            <person name="Park D."/>
            <person name="Sanford R.A."/>
            <person name="Loeffler F.E."/>
        </authorList>
    </citation>
    <scope>NUCLEOTIDE SEQUENCE [LARGE SCALE GENOMIC DNA]</scope>
    <source>
        <strain evidence="4 5">ATCC BAA-841</strain>
    </source>
</reference>
<dbReference type="AlphaFoldDB" id="A0A133XDF7"/>
<evidence type="ECO:0000259" key="3">
    <source>
        <dbReference type="Pfam" id="PF13194"/>
    </source>
</evidence>
<accession>A0A133XDF7</accession>
<dbReference type="InterPro" id="IPR049177">
    <property type="entry name" value="MgtC_SapB_SrpB_YhiD_N"/>
</dbReference>
<feature type="transmembrane region" description="Helical" evidence="1">
    <location>
        <begin position="369"/>
        <end position="393"/>
    </location>
</feature>
<feature type="domain" description="MgtC/SapB/SrpB/YhiD N-terminal" evidence="2">
    <location>
        <begin position="17"/>
        <end position="135"/>
    </location>
</feature>
<gene>
    <name evidence="4" type="ORF">AT959_19320</name>
</gene>
<dbReference type="STRING" id="281362.AT959_19320"/>
<name>A0A133XDF7_9RHOO</name>
<feature type="transmembrane region" description="Helical" evidence="1">
    <location>
        <begin position="179"/>
        <end position="199"/>
    </location>
</feature>
<feature type="transmembrane region" description="Helical" evidence="1">
    <location>
        <begin position="62"/>
        <end position="81"/>
    </location>
</feature>
<keyword evidence="1" id="KW-0472">Membrane</keyword>
<keyword evidence="1" id="KW-0812">Transmembrane</keyword>
<evidence type="ECO:0000256" key="1">
    <source>
        <dbReference type="SAM" id="Phobius"/>
    </source>
</evidence>
<keyword evidence="1" id="KW-1133">Transmembrane helix</keyword>
<feature type="transmembrane region" description="Helical" evidence="1">
    <location>
        <begin position="267"/>
        <end position="287"/>
    </location>
</feature>
<dbReference type="Pfam" id="PF13194">
    <property type="entry name" value="DUF4010"/>
    <property type="match status" value="1"/>
</dbReference>
<feature type="domain" description="DUF4010" evidence="3">
    <location>
        <begin position="183"/>
        <end position="392"/>
    </location>
</feature>
<comment type="caution">
    <text evidence="4">The sequence shown here is derived from an EMBL/GenBank/DDBJ whole genome shotgun (WGS) entry which is preliminary data.</text>
</comment>
<dbReference type="PANTHER" id="PTHR39084:SF1">
    <property type="entry name" value="DUF4010 DOMAIN-CONTAINING PROTEIN"/>
    <property type="match status" value="1"/>
</dbReference>
<dbReference type="Pfam" id="PF02308">
    <property type="entry name" value="MgtC"/>
    <property type="match status" value="1"/>
</dbReference>
<evidence type="ECO:0000259" key="2">
    <source>
        <dbReference type="Pfam" id="PF02308"/>
    </source>
</evidence>
<proteinExistence type="predicted"/>
<feature type="transmembrane region" description="Helical" evidence="1">
    <location>
        <begin position="102"/>
        <end position="129"/>
    </location>
</feature>
<feature type="transmembrane region" description="Helical" evidence="1">
    <location>
        <begin position="37"/>
        <end position="56"/>
    </location>
</feature>
<feature type="transmembrane region" description="Helical" evidence="1">
    <location>
        <begin position="149"/>
        <end position="167"/>
    </location>
</feature>
<feature type="transmembrane region" description="Helical" evidence="1">
    <location>
        <begin position="237"/>
        <end position="261"/>
    </location>
</feature>
<protein>
    <submittedName>
        <fullName evidence="4">Magnesium transporter MgtC</fullName>
    </submittedName>
</protein>
<feature type="transmembrane region" description="Helical" evidence="1">
    <location>
        <begin position="307"/>
        <end position="328"/>
    </location>
</feature>
<feature type="transmembrane region" description="Helical" evidence="1">
    <location>
        <begin position="334"/>
        <end position="357"/>
    </location>
</feature>
<dbReference type="InterPro" id="IPR025105">
    <property type="entry name" value="DUF4010"/>
</dbReference>